<feature type="active site" description="Proton acceptor" evidence="7">
    <location>
        <position position="19"/>
    </location>
</feature>
<feature type="site" description="Discriminates between blocked and unblocked aminoacyl-tRNA" evidence="7">
    <location>
        <position position="9"/>
    </location>
</feature>
<comment type="function">
    <text evidence="7">Catalyzes the release of premature peptidyl moieties from peptidyl-tRNA molecules trapped in stalled 50S ribosomal subunits, and thus maintains levels of free tRNAs and 50S ribosomes.</text>
</comment>
<evidence type="ECO:0000256" key="1">
    <source>
        <dbReference type="ARBA" id="ARBA00013260"/>
    </source>
</evidence>
<sequence length="191" mass="21693">MRVFIGLGNPGPRYALTRHNVGFLFIDEMLKKCRIMEIQKTELYQAYIGDFHNCKDVLLVKPLTYMNLSGIAVKKICQDFAIDSMNEIIVVYDDIWLPLGKIRIRKNGGDGGHNGIKSIIEETNTLEFPRLRIGIGPKPESDLVNYVLGEFSDDELNLLWKVLKVSLEAAKDLCVSDILKVMSRYNSLEVN</sequence>
<evidence type="ECO:0000256" key="4">
    <source>
        <dbReference type="ARBA" id="ARBA00022884"/>
    </source>
</evidence>
<evidence type="ECO:0000256" key="7">
    <source>
        <dbReference type="HAMAP-Rule" id="MF_00083"/>
    </source>
</evidence>
<dbReference type="GO" id="GO:0006515">
    <property type="term" value="P:protein quality control for misfolded or incompletely synthesized proteins"/>
    <property type="evidence" value="ECO:0007669"/>
    <property type="project" value="UniProtKB-UniRule"/>
</dbReference>
<comment type="subcellular location">
    <subcellularLocation>
        <location evidence="7">Cytoplasm</location>
    </subcellularLocation>
</comment>
<dbReference type="FunFam" id="3.40.50.1470:FF:000001">
    <property type="entry name" value="Peptidyl-tRNA hydrolase"/>
    <property type="match status" value="1"/>
</dbReference>
<dbReference type="InterPro" id="IPR001328">
    <property type="entry name" value="Pept_tRNA_hydro"/>
</dbReference>
<comment type="function">
    <text evidence="7">Hydrolyzes ribosome-free peptidyl-tRNAs (with 1 or more amino acids incorporated), which drop off the ribosome during protein synthesis, or as a result of ribosome stalling.</text>
</comment>
<evidence type="ECO:0000256" key="6">
    <source>
        <dbReference type="ARBA" id="ARBA00050038"/>
    </source>
</evidence>
<comment type="catalytic activity">
    <reaction evidence="7 8">
        <text>an N-acyl-L-alpha-aminoacyl-tRNA + H2O = an N-acyl-L-amino acid + a tRNA + H(+)</text>
        <dbReference type="Rhea" id="RHEA:54448"/>
        <dbReference type="Rhea" id="RHEA-COMP:10123"/>
        <dbReference type="Rhea" id="RHEA-COMP:13883"/>
        <dbReference type="ChEBI" id="CHEBI:15377"/>
        <dbReference type="ChEBI" id="CHEBI:15378"/>
        <dbReference type="ChEBI" id="CHEBI:59874"/>
        <dbReference type="ChEBI" id="CHEBI:78442"/>
        <dbReference type="ChEBI" id="CHEBI:138191"/>
        <dbReference type="EC" id="3.1.1.29"/>
    </reaction>
</comment>
<evidence type="ECO:0000256" key="3">
    <source>
        <dbReference type="ARBA" id="ARBA00022801"/>
    </source>
</evidence>
<name>A0A176K0J6_9BACT</name>
<comment type="caution">
    <text evidence="10">The sequence shown here is derived from an EMBL/GenBank/DDBJ whole genome shotgun (WGS) entry which is preliminary data.</text>
</comment>
<feature type="binding site" evidence="7">
    <location>
        <position position="114"/>
    </location>
    <ligand>
        <name>tRNA</name>
        <dbReference type="ChEBI" id="CHEBI:17843"/>
    </ligand>
</feature>
<dbReference type="NCBIfam" id="TIGR00447">
    <property type="entry name" value="pth"/>
    <property type="match status" value="1"/>
</dbReference>
<comment type="subunit">
    <text evidence="7">Monomer.</text>
</comment>
<dbReference type="GO" id="GO:0004045">
    <property type="term" value="F:peptidyl-tRNA hydrolase activity"/>
    <property type="evidence" value="ECO:0007669"/>
    <property type="project" value="UniProtKB-UniRule"/>
</dbReference>
<dbReference type="GO" id="GO:0005737">
    <property type="term" value="C:cytoplasm"/>
    <property type="evidence" value="ECO:0007669"/>
    <property type="project" value="UniProtKB-SubCell"/>
</dbReference>
<feature type="binding site" evidence="7">
    <location>
        <position position="65"/>
    </location>
    <ligand>
        <name>tRNA</name>
        <dbReference type="ChEBI" id="CHEBI:17843"/>
    </ligand>
</feature>
<dbReference type="CDD" id="cd00462">
    <property type="entry name" value="PTH"/>
    <property type="match status" value="1"/>
</dbReference>
<feature type="site" description="Stabilizes the basic form of H active site to accept a proton" evidence="7">
    <location>
        <position position="93"/>
    </location>
</feature>
<dbReference type="PROSITE" id="PS01195">
    <property type="entry name" value="PEPT_TRNA_HYDROL_1"/>
    <property type="match status" value="1"/>
</dbReference>
<keyword evidence="11" id="KW-1185">Reference proteome</keyword>
<dbReference type="HAMAP" id="MF_00083">
    <property type="entry name" value="Pept_tRNA_hydro_bact"/>
    <property type="match status" value="1"/>
</dbReference>
<gene>
    <name evidence="7" type="primary">pth</name>
    <name evidence="10" type="ORF">AT15_01670</name>
</gene>
<accession>A0A176K0J6</accession>
<dbReference type="EC" id="3.1.1.29" evidence="1 7"/>
<proteinExistence type="inferred from homology"/>
<dbReference type="PATRIC" id="fig|1453497.3.peg.336"/>
<dbReference type="RefSeq" id="WP_068348046.1">
    <property type="nucleotide sequence ID" value="NZ_JFHK01000017.1"/>
</dbReference>
<dbReference type="Proteomes" id="UP000077339">
    <property type="component" value="Unassembled WGS sequence"/>
</dbReference>
<evidence type="ECO:0000256" key="5">
    <source>
        <dbReference type="ARBA" id="ARBA00038063"/>
    </source>
</evidence>
<organism evidence="10 11">
    <name type="scientific">Kosmotoga arenicorallina S304</name>
    <dbReference type="NCBI Taxonomy" id="1453497"/>
    <lineage>
        <taxon>Bacteria</taxon>
        <taxon>Thermotogati</taxon>
        <taxon>Thermotogota</taxon>
        <taxon>Thermotogae</taxon>
        <taxon>Kosmotogales</taxon>
        <taxon>Kosmotogaceae</taxon>
        <taxon>Kosmotoga</taxon>
    </lineage>
</organism>
<keyword evidence="7" id="KW-0963">Cytoplasm</keyword>
<evidence type="ECO:0000256" key="2">
    <source>
        <dbReference type="ARBA" id="ARBA00022555"/>
    </source>
</evidence>
<feature type="binding site" evidence="7">
    <location>
        <position position="67"/>
    </location>
    <ligand>
        <name>tRNA</name>
        <dbReference type="ChEBI" id="CHEBI:17843"/>
    </ligand>
</feature>
<dbReference type="AlphaFoldDB" id="A0A176K0J6"/>
<keyword evidence="2 7" id="KW-0820">tRNA-binding</keyword>
<evidence type="ECO:0000256" key="8">
    <source>
        <dbReference type="RuleBase" id="RU000673"/>
    </source>
</evidence>
<comment type="similarity">
    <text evidence="5 7 9">Belongs to the PTH family.</text>
</comment>
<evidence type="ECO:0000313" key="10">
    <source>
        <dbReference type="EMBL" id="OAA29769.1"/>
    </source>
</evidence>
<protein>
    <recommendedName>
        <fullName evidence="6 7">Peptidyl-tRNA hydrolase</fullName>
        <shortName evidence="7">Pth</shortName>
        <ecNumber evidence="1 7">3.1.1.29</ecNumber>
    </recommendedName>
</protein>
<dbReference type="PROSITE" id="PS01196">
    <property type="entry name" value="PEPT_TRNA_HYDROL_2"/>
    <property type="match status" value="1"/>
</dbReference>
<dbReference type="Gene3D" id="3.40.50.1470">
    <property type="entry name" value="Peptidyl-tRNA hydrolase"/>
    <property type="match status" value="1"/>
</dbReference>
<dbReference type="Pfam" id="PF01195">
    <property type="entry name" value="Pept_tRNA_hydro"/>
    <property type="match status" value="1"/>
</dbReference>
<dbReference type="PANTHER" id="PTHR17224:SF1">
    <property type="entry name" value="PEPTIDYL-TRNA HYDROLASE"/>
    <property type="match status" value="1"/>
</dbReference>
<dbReference type="EMBL" id="JFHK01000017">
    <property type="protein sequence ID" value="OAA29769.1"/>
    <property type="molecule type" value="Genomic_DNA"/>
</dbReference>
<dbReference type="InterPro" id="IPR036416">
    <property type="entry name" value="Pept_tRNA_hydro_sf"/>
</dbReference>
<evidence type="ECO:0000256" key="9">
    <source>
        <dbReference type="RuleBase" id="RU004320"/>
    </source>
</evidence>
<dbReference type="InterPro" id="IPR018171">
    <property type="entry name" value="Pept_tRNA_hydro_CS"/>
</dbReference>
<keyword evidence="4 7" id="KW-0694">RNA-binding</keyword>
<dbReference type="SUPFAM" id="SSF53178">
    <property type="entry name" value="Peptidyl-tRNA hydrolase-like"/>
    <property type="match status" value="1"/>
</dbReference>
<evidence type="ECO:0000313" key="11">
    <source>
        <dbReference type="Proteomes" id="UP000077339"/>
    </source>
</evidence>
<dbReference type="STRING" id="1453497.AT15_01670"/>
<keyword evidence="3 7" id="KW-0378">Hydrolase</keyword>
<feature type="binding site" evidence="7">
    <location>
        <position position="14"/>
    </location>
    <ligand>
        <name>tRNA</name>
        <dbReference type="ChEBI" id="CHEBI:17843"/>
    </ligand>
</feature>
<dbReference type="OrthoDB" id="9800507at2"/>
<dbReference type="PANTHER" id="PTHR17224">
    <property type="entry name" value="PEPTIDYL-TRNA HYDROLASE"/>
    <property type="match status" value="1"/>
</dbReference>
<dbReference type="GO" id="GO:0000049">
    <property type="term" value="F:tRNA binding"/>
    <property type="evidence" value="ECO:0007669"/>
    <property type="project" value="UniProtKB-UniRule"/>
</dbReference>
<reference evidence="10 11" key="1">
    <citation type="submission" date="2014-02" db="EMBL/GenBank/DDBJ databases">
        <title>Kosmotoga genome sequencing.</title>
        <authorList>
            <person name="Pollo S.M."/>
            <person name="Charchuk R."/>
            <person name="Nesbo C.L."/>
        </authorList>
    </citation>
    <scope>NUCLEOTIDE SEQUENCE [LARGE SCALE GENOMIC DNA]</scope>
    <source>
        <strain evidence="10 11">S304</strain>
    </source>
</reference>
<dbReference type="GO" id="GO:0072344">
    <property type="term" value="P:rescue of stalled ribosome"/>
    <property type="evidence" value="ECO:0007669"/>
    <property type="project" value="UniProtKB-UniRule"/>
</dbReference>